<keyword evidence="2" id="KW-1185">Reference proteome</keyword>
<proteinExistence type="predicted"/>
<accession>A0A4R0MQT3</accession>
<dbReference type="EMBL" id="SJSK01000005">
    <property type="protein sequence ID" value="TCC88632.1"/>
    <property type="molecule type" value="Genomic_DNA"/>
</dbReference>
<evidence type="ECO:0000313" key="2">
    <source>
        <dbReference type="Proteomes" id="UP000292884"/>
    </source>
</evidence>
<dbReference type="Proteomes" id="UP000292884">
    <property type="component" value="Unassembled WGS sequence"/>
</dbReference>
<reference evidence="1 2" key="1">
    <citation type="submission" date="2019-02" db="EMBL/GenBank/DDBJ databases">
        <title>Pedobacter sp. RP-1-13 sp. nov., isolated from Arctic soil.</title>
        <authorList>
            <person name="Dahal R.H."/>
        </authorList>
    </citation>
    <scope>NUCLEOTIDE SEQUENCE [LARGE SCALE GENOMIC DNA]</scope>
    <source>
        <strain evidence="1 2">RP-1-13</strain>
    </source>
</reference>
<dbReference type="OrthoDB" id="9796521at2"/>
<evidence type="ECO:0000313" key="1">
    <source>
        <dbReference type="EMBL" id="TCC88632.1"/>
    </source>
</evidence>
<organism evidence="1 2">
    <name type="scientific">Pedobacter frigiditerrae</name>
    <dbReference type="NCBI Taxonomy" id="2530452"/>
    <lineage>
        <taxon>Bacteria</taxon>
        <taxon>Pseudomonadati</taxon>
        <taxon>Bacteroidota</taxon>
        <taxon>Sphingobacteriia</taxon>
        <taxon>Sphingobacteriales</taxon>
        <taxon>Sphingobacteriaceae</taxon>
        <taxon>Pedobacter</taxon>
    </lineage>
</organism>
<name>A0A4R0MQT3_9SPHI</name>
<dbReference type="Gene3D" id="3.10.180.10">
    <property type="entry name" value="2,3-Dihydroxybiphenyl 1,2-Dioxygenase, domain 1"/>
    <property type="match status" value="1"/>
</dbReference>
<sequence>MAISLQTVGITAKDLAKSSLYRNLALAIPEGQDNEHHVDFTSKDAYSIGFIPENAMLHTNPNWQPPKGENRISMQFARKTPSEVDETHKKLIESETPIFKGPWDSFLVTTFCAGN</sequence>
<dbReference type="AlphaFoldDB" id="A0A4R0MQT3"/>
<dbReference type="InterPro" id="IPR029068">
    <property type="entry name" value="Glyas_Bleomycin-R_OHBP_Dase"/>
</dbReference>
<dbReference type="SUPFAM" id="SSF54593">
    <property type="entry name" value="Glyoxalase/Bleomycin resistance protein/Dihydroxybiphenyl dioxygenase"/>
    <property type="match status" value="1"/>
</dbReference>
<comment type="caution">
    <text evidence="1">The sequence shown here is derived from an EMBL/GenBank/DDBJ whole genome shotgun (WGS) entry which is preliminary data.</text>
</comment>
<protein>
    <submittedName>
        <fullName evidence="1">Uncharacterized protein</fullName>
    </submittedName>
</protein>
<dbReference type="RefSeq" id="WP_131554686.1">
    <property type="nucleotide sequence ID" value="NZ_SJSK01000005.1"/>
</dbReference>
<gene>
    <name evidence="1" type="ORF">EZ428_18520</name>
</gene>